<evidence type="ECO:0000313" key="1">
    <source>
        <dbReference type="EMBL" id="PIP86741.1"/>
    </source>
</evidence>
<protein>
    <recommendedName>
        <fullName evidence="3">SHS2 domain-containing protein</fullName>
    </recommendedName>
</protein>
<proteinExistence type="predicted"/>
<dbReference type="Gene3D" id="3.30.1490.300">
    <property type="match status" value="1"/>
</dbReference>
<organism evidence="1 2">
    <name type="scientific">Candidatus Campbellbacteria bacterium CG22_combo_CG10-13_8_21_14_all_43_18</name>
    <dbReference type="NCBI Taxonomy" id="1974530"/>
    <lineage>
        <taxon>Bacteria</taxon>
        <taxon>Candidatus Campbelliibacteriota</taxon>
    </lineage>
</organism>
<reference evidence="1 2" key="1">
    <citation type="submission" date="2017-09" db="EMBL/GenBank/DDBJ databases">
        <title>Depth-based differentiation of microbial function through sediment-hosted aquifers and enrichment of novel symbionts in the deep terrestrial subsurface.</title>
        <authorList>
            <person name="Probst A.J."/>
            <person name="Ladd B."/>
            <person name="Jarett J.K."/>
            <person name="Geller-Mcgrath D.E."/>
            <person name="Sieber C.M."/>
            <person name="Emerson J.B."/>
            <person name="Anantharaman K."/>
            <person name="Thomas B.C."/>
            <person name="Malmstrom R."/>
            <person name="Stieglmeier M."/>
            <person name="Klingl A."/>
            <person name="Woyke T."/>
            <person name="Ryan C.M."/>
            <person name="Banfield J.F."/>
        </authorList>
    </citation>
    <scope>NUCLEOTIDE SEQUENCE [LARGE SCALE GENOMIC DNA]</scope>
    <source>
        <strain evidence="1">CG22_combo_CG10-13_8_21_14_all_43_18</strain>
    </source>
</reference>
<accession>A0A2H0DXL8</accession>
<dbReference type="EMBL" id="PCTS01000006">
    <property type="protein sequence ID" value="PIP86741.1"/>
    <property type="molecule type" value="Genomic_DNA"/>
</dbReference>
<sequence length="403" mass="46080">MFNFFGFFGDKNKKETALIFDIGSGSVAGALLEFSPQKNPKILYSRREDIKFQKNLQGARFKKEMYKSLGLVLEDLRKNILANSGHLRVFRRALCSLASPWFISETDFIKIEKEKPFLVTEEFLSKNILEAEKRFEDSSLAKYGSDRKQESEIIEKKIVDIRLNGYKTDEPLGKESQSVELSVFLSMSQKSVLDDIEDLVLEFFHLENLAYHSFGLVSFSAARDMYDRVSNFLLLDITGEVTDVSLIREKNIVKTISFPQGKNSVIRGLAKDLKIESGEAHSKLRLLFSSSLKKPNEEALRKKIEKHRSLWLQEFQKSLDFLSDGLSLPSTIFFTADDDFSSWYGEVIKSEKYAEHTMTEGSFIVSFINSSSLGSFVEFESNKKDTFLGIISLFFKKVFELNG</sequence>
<comment type="caution">
    <text evidence="1">The sequence shown here is derived from an EMBL/GenBank/DDBJ whole genome shotgun (WGS) entry which is preliminary data.</text>
</comment>
<evidence type="ECO:0000313" key="2">
    <source>
        <dbReference type="Proteomes" id="UP000231276"/>
    </source>
</evidence>
<dbReference type="Gene3D" id="3.30.420.40">
    <property type="match status" value="2"/>
</dbReference>
<gene>
    <name evidence="1" type="ORF">COW82_00400</name>
</gene>
<evidence type="ECO:0008006" key="3">
    <source>
        <dbReference type="Google" id="ProtNLM"/>
    </source>
</evidence>
<dbReference type="AlphaFoldDB" id="A0A2H0DXL8"/>
<name>A0A2H0DXL8_9BACT</name>
<dbReference type="Proteomes" id="UP000231276">
    <property type="component" value="Unassembled WGS sequence"/>
</dbReference>